<evidence type="ECO:0000313" key="5">
    <source>
        <dbReference type="EnsemblMetazoa" id="XP_050499017.1"/>
    </source>
</evidence>
<accession>A0ABM5JM52</accession>
<feature type="transmembrane region" description="Helical" evidence="2">
    <location>
        <begin position="283"/>
        <end position="305"/>
    </location>
</feature>
<dbReference type="SMART" id="SM00703">
    <property type="entry name" value="NRF"/>
    <property type="match status" value="1"/>
</dbReference>
<keyword evidence="2" id="KW-1133">Transmembrane helix</keyword>
<keyword evidence="2" id="KW-0472">Membrane</keyword>
<feature type="transmembrane region" description="Helical" evidence="2">
    <location>
        <begin position="423"/>
        <end position="444"/>
    </location>
</feature>
<keyword evidence="6" id="KW-1185">Reference proteome</keyword>
<dbReference type="Proteomes" id="UP001652700">
    <property type="component" value="Unplaced"/>
</dbReference>
<evidence type="ECO:0000256" key="3">
    <source>
        <dbReference type="SAM" id="SignalP"/>
    </source>
</evidence>
<feature type="transmembrane region" description="Helical" evidence="2">
    <location>
        <begin position="355"/>
        <end position="376"/>
    </location>
</feature>
<feature type="signal peptide" evidence="3">
    <location>
        <begin position="1"/>
        <end position="22"/>
    </location>
</feature>
<evidence type="ECO:0000256" key="1">
    <source>
        <dbReference type="SAM" id="MobiDB-lite"/>
    </source>
</evidence>
<evidence type="ECO:0000256" key="2">
    <source>
        <dbReference type="SAM" id="Phobius"/>
    </source>
</evidence>
<name>A0ABM5JM52_DIAVI</name>
<feature type="region of interest" description="Disordered" evidence="1">
    <location>
        <begin position="567"/>
        <end position="587"/>
    </location>
</feature>
<dbReference type="Pfam" id="PF20146">
    <property type="entry name" value="NRF"/>
    <property type="match status" value="1"/>
</dbReference>
<sequence>MFGIYNCFLTLLICFIGSIVCSRENEILQIFPPIPVAVSKSANSVCKEESDRYMDNLKNFTLWAHEMWDATAKSAAGVLRGNVYQMGHFDQCLTAKAPFPTQYCLATITASIPKPKGRRDPLSLNFDPYKTVFQRLYKYDDQSQQSRNVIKVGWCVPSSCSTRDLEENLNEYLLNVDNKFQHQNVTYNAKFMEVLCHTKAESQYFDVADICFCFLVILLCTMVVAATIYDYSKLSQSKDKKLLKKPRSSKFIMAFSARKNFLELNRADESNPALSILYGMRTICIFLIIVDHRFGTFISSAILNFNFLEQQYRSSVACLLFHGDLFVDSFFILSGLLVVYSLLNQMDRHRLNPGFIILLRYIRLTPVYAFVIFYYATLFNHTGEGPLWKVVAGADSQDCRQNWWTNLLYINNYVNADNMMKSFGILALSILFLIICVFSGKVFYDPYHIYNAVEAASYASFHRLAWGVGTVGILYIASFGHAAIIKTILSWKPWIPLSKLVYGAYLCHMSFQLRSAAKFMSPRQLTYFDVISLALSDIVLAFVTALVLYLLIEAPFRKVFREIMMPSKDKSPKPKNNNGERHNSVEENMIMSNNNVVNSRV</sequence>
<dbReference type="InterPro" id="IPR052728">
    <property type="entry name" value="O2_lipid_transport_reg"/>
</dbReference>
<feature type="domain" description="Nose resistant-to-fluoxetine protein N-terminal" evidence="4">
    <location>
        <begin position="43"/>
        <end position="187"/>
    </location>
</feature>
<proteinExistence type="predicted"/>
<organism evidence="5 6">
    <name type="scientific">Diabrotica virgifera virgifera</name>
    <name type="common">western corn rootworm</name>
    <dbReference type="NCBI Taxonomy" id="50390"/>
    <lineage>
        <taxon>Eukaryota</taxon>
        <taxon>Metazoa</taxon>
        <taxon>Ecdysozoa</taxon>
        <taxon>Arthropoda</taxon>
        <taxon>Hexapoda</taxon>
        <taxon>Insecta</taxon>
        <taxon>Pterygota</taxon>
        <taxon>Neoptera</taxon>
        <taxon>Endopterygota</taxon>
        <taxon>Coleoptera</taxon>
        <taxon>Polyphaga</taxon>
        <taxon>Cucujiformia</taxon>
        <taxon>Chrysomeloidea</taxon>
        <taxon>Chrysomelidae</taxon>
        <taxon>Galerucinae</taxon>
        <taxon>Diabroticina</taxon>
        <taxon>Diabroticites</taxon>
        <taxon>Diabrotica</taxon>
    </lineage>
</organism>
<dbReference type="PANTHER" id="PTHR11161:SF71">
    <property type="entry name" value="NOSE RESISTANT-TO-FLUOXETINE PROTEIN N-TERMINAL DOMAIN-CONTAINING PROTEIN"/>
    <property type="match status" value="1"/>
</dbReference>
<reference evidence="5" key="1">
    <citation type="submission" date="2025-05" db="UniProtKB">
        <authorList>
            <consortium name="EnsemblMetazoa"/>
        </authorList>
    </citation>
    <scope>IDENTIFICATION</scope>
</reference>
<keyword evidence="3" id="KW-0732">Signal</keyword>
<feature type="transmembrane region" description="Helical" evidence="2">
    <location>
        <begin position="464"/>
        <end position="489"/>
    </location>
</feature>
<feature type="transmembrane region" description="Helical" evidence="2">
    <location>
        <begin position="325"/>
        <end position="343"/>
    </location>
</feature>
<dbReference type="RefSeq" id="XP_050499017.1">
    <property type="nucleotide sequence ID" value="XM_050643060.1"/>
</dbReference>
<keyword evidence="2" id="KW-0812">Transmembrane</keyword>
<dbReference type="EnsemblMetazoa" id="XM_050643060.1">
    <property type="protein sequence ID" value="XP_050499017.1"/>
    <property type="gene ID" value="LOC114331559"/>
</dbReference>
<feature type="chain" id="PRO_5047514018" description="Nose resistant-to-fluoxetine protein N-terminal domain-containing protein" evidence="3">
    <location>
        <begin position="23"/>
        <end position="601"/>
    </location>
</feature>
<feature type="transmembrane region" description="Helical" evidence="2">
    <location>
        <begin position="530"/>
        <end position="552"/>
    </location>
</feature>
<evidence type="ECO:0000259" key="4">
    <source>
        <dbReference type="SMART" id="SM00703"/>
    </source>
</evidence>
<dbReference type="InterPro" id="IPR006621">
    <property type="entry name" value="Nose-resist-to-fluoxetine_N"/>
</dbReference>
<feature type="compositionally biased region" description="Basic and acidic residues" evidence="1">
    <location>
        <begin position="567"/>
        <end position="585"/>
    </location>
</feature>
<dbReference type="PANTHER" id="PTHR11161">
    <property type="entry name" value="O-ACYLTRANSFERASE"/>
    <property type="match status" value="1"/>
</dbReference>
<feature type="transmembrane region" description="Helical" evidence="2">
    <location>
        <begin position="207"/>
        <end position="231"/>
    </location>
</feature>
<dbReference type="GeneID" id="114331559"/>
<evidence type="ECO:0000313" key="6">
    <source>
        <dbReference type="Proteomes" id="UP001652700"/>
    </source>
</evidence>
<protein>
    <recommendedName>
        <fullName evidence="4">Nose resistant-to-fluoxetine protein N-terminal domain-containing protein</fullName>
    </recommendedName>
</protein>